<dbReference type="PROSITE" id="PS50127">
    <property type="entry name" value="UBC_2"/>
    <property type="match status" value="1"/>
</dbReference>
<protein>
    <recommendedName>
        <fullName evidence="1">UBC core domain-containing protein</fullName>
    </recommendedName>
</protein>
<dbReference type="InterPro" id="IPR000608">
    <property type="entry name" value="UBC"/>
</dbReference>
<organism evidence="2 4">
    <name type="scientific">Rotaria magnacalcarata</name>
    <dbReference type="NCBI Taxonomy" id="392030"/>
    <lineage>
        <taxon>Eukaryota</taxon>
        <taxon>Metazoa</taxon>
        <taxon>Spiralia</taxon>
        <taxon>Gnathifera</taxon>
        <taxon>Rotifera</taxon>
        <taxon>Eurotatoria</taxon>
        <taxon>Bdelloidea</taxon>
        <taxon>Philodinida</taxon>
        <taxon>Philodinidae</taxon>
        <taxon>Rotaria</taxon>
    </lineage>
</organism>
<dbReference type="InterPro" id="IPR016135">
    <property type="entry name" value="UBQ-conjugating_enzyme/RWD"/>
</dbReference>
<accession>A0A8S2N4D0</accession>
<feature type="non-terminal residue" evidence="2">
    <location>
        <position position="1"/>
    </location>
</feature>
<evidence type="ECO:0000313" key="3">
    <source>
        <dbReference type="EMBL" id="CAF4379187.1"/>
    </source>
</evidence>
<dbReference type="AlphaFoldDB" id="A0A8S2N4D0"/>
<comment type="caution">
    <text evidence="2">The sequence shown here is derived from an EMBL/GenBank/DDBJ whole genome shotgun (WGS) entry which is preliminary data.</text>
</comment>
<evidence type="ECO:0000313" key="4">
    <source>
        <dbReference type="Proteomes" id="UP000676336"/>
    </source>
</evidence>
<dbReference type="Proteomes" id="UP000681967">
    <property type="component" value="Unassembled WGS sequence"/>
</dbReference>
<dbReference type="SUPFAM" id="SSF54495">
    <property type="entry name" value="UBC-like"/>
    <property type="match status" value="1"/>
</dbReference>
<evidence type="ECO:0000313" key="2">
    <source>
        <dbReference type="EMBL" id="CAF3987394.1"/>
    </source>
</evidence>
<dbReference type="EMBL" id="CAJOBH010051006">
    <property type="protein sequence ID" value="CAF4379187.1"/>
    <property type="molecule type" value="Genomic_DNA"/>
</dbReference>
<dbReference type="Gene3D" id="3.10.110.10">
    <property type="entry name" value="Ubiquitin Conjugating Enzyme"/>
    <property type="match status" value="1"/>
</dbReference>
<name>A0A8S2N4D0_9BILA</name>
<proteinExistence type="predicted"/>
<dbReference type="Proteomes" id="UP000676336">
    <property type="component" value="Unassembled WGS sequence"/>
</dbReference>
<gene>
    <name evidence="3" type="ORF">BYL167_LOCUS30660</name>
    <name evidence="2" type="ORF">SMN809_LOCUS11202</name>
</gene>
<feature type="domain" description="UBC core" evidence="1">
    <location>
        <begin position="1"/>
        <end position="33"/>
    </location>
</feature>
<feature type="non-terminal residue" evidence="2">
    <location>
        <position position="33"/>
    </location>
</feature>
<reference evidence="2" key="1">
    <citation type="submission" date="2021-02" db="EMBL/GenBank/DDBJ databases">
        <authorList>
            <person name="Nowell W R."/>
        </authorList>
    </citation>
    <scope>NUCLEOTIDE SEQUENCE</scope>
</reference>
<evidence type="ECO:0000259" key="1">
    <source>
        <dbReference type="PROSITE" id="PS50127"/>
    </source>
</evidence>
<sequence>MALKRINKELLELEKDPPANCSAGPVNDDMFHY</sequence>
<dbReference type="EMBL" id="CAJOBI010003994">
    <property type="protein sequence ID" value="CAF3987394.1"/>
    <property type="molecule type" value="Genomic_DNA"/>
</dbReference>